<dbReference type="AlphaFoldDB" id="A0A015TYZ1"/>
<protein>
    <submittedName>
        <fullName evidence="1">KAP family P-loop domain protein</fullName>
    </submittedName>
</protein>
<dbReference type="EMBL" id="JGDB01000397">
    <property type="protein sequence ID" value="EXY87682.1"/>
    <property type="molecule type" value="Genomic_DNA"/>
</dbReference>
<comment type="caution">
    <text evidence="1">The sequence shown here is derived from an EMBL/GenBank/DDBJ whole genome shotgun (WGS) entry which is preliminary data.</text>
</comment>
<accession>A0A015TYZ1</accession>
<gene>
    <name evidence="1" type="ORF">M125_5692</name>
</gene>
<dbReference type="GeneID" id="92940752"/>
<dbReference type="PATRIC" id="fig|1339316.3.peg.5352"/>
<sequence>MNIIETELNDYPQFKKKVSFHDKTTKLKKELKTLIKTWDKYTKDLRIFLFVDDIDRYSEKKIIQSIDS</sequence>
<evidence type="ECO:0000313" key="2">
    <source>
        <dbReference type="Proteomes" id="UP000020773"/>
    </source>
</evidence>
<organism evidence="1 2">
    <name type="scientific">Bacteroides fragilis str. 3998T(B)3</name>
    <dbReference type="NCBI Taxonomy" id="1339316"/>
    <lineage>
        <taxon>Bacteria</taxon>
        <taxon>Pseudomonadati</taxon>
        <taxon>Bacteroidota</taxon>
        <taxon>Bacteroidia</taxon>
        <taxon>Bacteroidales</taxon>
        <taxon>Bacteroidaceae</taxon>
        <taxon>Bacteroides</taxon>
    </lineage>
</organism>
<evidence type="ECO:0000313" key="1">
    <source>
        <dbReference type="EMBL" id="EXY87682.1"/>
    </source>
</evidence>
<name>A0A015TYZ1_BACFG</name>
<proteinExistence type="predicted"/>
<reference evidence="1 2" key="1">
    <citation type="submission" date="2014-02" db="EMBL/GenBank/DDBJ databases">
        <authorList>
            <person name="Sears C."/>
            <person name="Carroll K."/>
            <person name="Sack B.R."/>
            <person name="Qadri F."/>
            <person name="Myers L.L."/>
            <person name="Chung G.-T."/>
            <person name="Escheverria P."/>
            <person name="Fraser C.M."/>
            <person name="Sadzewicz L."/>
            <person name="Shefchek K.A."/>
            <person name="Tallon L."/>
            <person name="Das S.P."/>
            <person name="Daugherty S."/>
            <person name="Mongodin E.F."/>
        </authorList>
    </citation>
    <scope>NUCLEOTIDE SEQUENCE [LARGE SCALE GENOMIC DNA]</scope>
    <source>
        <strain evidence="2">3998T(B)3</strain>
    </source>
</reference>
<dbReference type="RefSeq" id="WP_008769726.1">
    <property type="nucleotide sequence ID" value="NZ_JGDB01000397.1"/>
</dbReference>
<dbReference type="Proteomes" id="UP000020773">
    <property type="component" value="Unassembled WGS sequence"/>
</dbReference>